<evidence type="ECO:0000256" key="1">
    <source>
        <dbReference type="ARBA" id="ARBA00004225"/>
    </source>
</evidence>
<dbReference type="GO" id="GO:1990575">
    <property type="term" value="P:mitochondrial L-ornithine transmembrane transport"/>
    <property type="evidence" value="ECO:0007669"/>
    <property type="project" value="TreeGrafter"/>
</dbReference>
<dbReference type="GO" id="GO:0000064">
    <property type="term" value="F:L-ornithine transmembrane transporter activity"/>
    <property type="evidence" value="ECO:0007669"/>
    <property type="project" value="TreeGrafter"/>
</dbReference>
<reference evidence="12" key="1">
    <citation type="submission" date="2016-09" db="EMBL/GenBank/DDBJ databases">
        <authorList>
            <person name="Jeantristanb JTB J.-T."/>
            <person name="Ricardo R."/>
        </authorList>
    </citation>
    <scope>NUCLEOTIDE SEQUENCE [LARGE SCALE GENOMIC DNA]</scope>
</reference>
<keyword evidence="4 9" id="KW-0812">Transmembrane</keyword>
<keyword evidence="12" id="KW-1185">Reference proteome</keyword>
<keyword evidence="5" id="KW-0677">Repeat</keyword>
<dbReference type="PANTHER" id="PTHR45624:SF57">
    <property type="entry name" value="MITOCHONDRIAL SUBSTRATE CARRIER FAMILY PROTEIN L"/>
    <property type="match status" value="1"/>
</dbReference>
<sequence>MSVPPIVLADGNDLDTSPAAASAPQPSGLRWKGFVAGVMSGLTKLTIGHPFDSIKVRMQCSELGTYKGPLDCLQRTVKYEGLRALYKGATPPAFGWAASDAILLGSLHSQYLELFGSASSDRGLITIFFPSDYRYHLTCDWTDYRLMFARIEGRNRGEDVSVVSEIGRLSLGGHALLHLQAAGTMAGWTVCTVITPFEHLKAKLQMQTVGPKLYTGPIDCAKQIVRANGVTGLWHGFGGTLLFRSWMGALFCSYEVLMRKFRAVPVDSPYRVSEGTANFLAGGLSSNVFWIGAFPFDAVKNRLMTDSITKPRYSSWMAAARQIWAEGGVRAVYRGFVPCLLRAFPTVGPHACTFRGRAISTFLD</sequence>
<comment type="similarity">
    <text evidence="2 10">Belongs to the mitochondrial carrier (TC 2.A.29) family.</text>
</comment>
<keyword evidence="8 9" id="KW-0472">Membrane</keyword>
<evidence type="ECO:0000256" key="7">
    <source>
        <dbReference type="ARBA" id="ARBA00023128"/>
    </source>
</evidence>
<evidence type="ECO:0000256" key="2">
    <source>
        <dbReference type="ARBA" id="ARBA00006375"/>
    </source>
</evidence>
<evidence type="ECO:0000256" key="10">
    <source>
        <dbReference type="RuleBase" id="RU000488"/>
    </source>
</evidence>
<keyword evidence="6" id="KW-1133">Transmembrane helix</keyword>
<dbReference type="InterPro" id="IPR023395">
    <property type="entry name" value="MCP_dom_sf"/>
</dbReference>
<organism evidence="11 12">
    <name type="scientific">Microbotryum intermedium</name>
    <dbReference type="NCBI Taxonomy" id="269621"/>
    <lineage>
        <taxon>Eukaryota</taxon>
        <taxon>Fungi</taxon>
        <taxon>Dikarya</taxon>
        <taxon>Basidiomycota</taxon>
        <taxon>Pucciniomycotina</taxon>
        <taxon>Microbotryomycetes</taxon>
        <taxon>Microbotryales</taxon>
        <taxon>Microbotryaceae</taxon>
        <taxon>Microbotryum</taxon>
    </lineage>
</organism>
<evidence type="ECO:0000313" key="12">
    <source>
        <dbReference type="Proteomes" id="UP000198372"/>
    </source>
</evidence>
<feature type="repeat" description="Solcar" evidence="9">
    <location>
        <begin position="273"/>
        <end position="360"/>
    </location>
</feature>
<evidence type="ECO:0000256" key="8">
    <source>
        <dbReference type="ARBA" id="ARBA00023136"/>
    </source>
</evidence>
<accession>A0A238FFT4</accession>
<evidence type="ECO:0000256" key="3">
    <source>
        <dbReference type="ARBA" id="ARBA00022448"/>
    </source>
</evidence>
<keyword evidence="7" id="KW-0496">Mitochondrion</keyword>
<comment type="subcellular location">
    <subcellularLocation>
        <location evidence="1">Mitochondrion membrane</location>
        <topology evidence="1">Multi-pass membrane protein</topology>
    </subcellularLocation>
</comment>
<protein>
    <submittedName>
        <fullName evidence="11">BQ2448_3247 protein</fullName>
    </submittedName>
</protein>
<dbReference type="Pfam" id="PF00153">
    <property type="entry name" value="Mito_carr"/>
    <property type="match status" value="3"/>
</dbReference>
<proteinExistence type="inferred from homology"/>
<dbReference type="Gene3D" id="1.50.40.10">
    <property type="entry name" value="Mitochondrial carrier domain"/>
    <property type="match status" value="2"/>
</dbReference>
<evidence type="ECO:0000256" key="4">
    <source>
        <dbReference type="ARBA" id="ARBA00022692"/>
    </source>
</evidence>
<evidence type="ECO:0000256" key="6">
    <source>
        <dbReference type="ARBA" id="ARBA00022989"/>
    </source>
</evidence>
<evidence type="ECO:0000256" key="9">
    <source>
        <dbReference type="PROSITE-ProRule" id="PRU00282"/>
    </source>
</evidence>
<evidence type="ECO:0000256" key="5">
    <source>
        <dbReference type="ARBA" id="ARBA00022737"/>
    </source>
</evidence>
<dbReference type="InterPro" id="IPR018108">
    <property type="entry name" value="MCP_transmembrane"/>
</dbReference>
<dbReference type="SUPFAM" id="SSF103506">
    <property type="entry name" value="Mitochondrial carrier"/>
    <property type="match status" value="1"/>
</dbReference>
<evidence type="ECO:0000313" key="11">
    <source>
        <dbReference type="EMBL" id="SCV71659.1"/>
    </source>
</evidence>
<dbReference type="PROSITE" id="PS50920">
    <property type="entry name" value="SOLCAR"/>
    <property type="match status" value="3"/>
</dbReference>
<dbReference type="Proteomes" id="UP000198372">
    <property type="component" value="Unassembled WGS sequence"/>
</dbReference>
<dbReference type="AlphaFoldDB" id="A0A238FFT4"/>
<keyword evidence="3 10" id="KW-0813">Transport</keyword>
<dbReference type="PANTHER" id="PTHR45624">
    <property type="entry name" value="MITOCHONDRIAL BASIC AMINO ACIDS TRANSPORTER-RELATED"/>
    <property type="match status" value="1"/>
</dbReference>
<dbReference type="STRING" id="269621.A0A238FFT4"/>
<dbReference type="InterPro" id="IPR050567">
    <property type="entry name" value="Mitochondrial_Carrier"/>
</dbReference>
<gene>
    <name evidence="11" type="ORF">BQ2448_3247</name>
</gene>
<name>A0A238FFT4_9BASI</name>
<dbReference type="GO" id="GO:0031966">
    <property type="term" value="C:mitochondrial membrane"/>
    <property type="evidence" value="ECO:0007669"/>
    <property type="project" value="UniProtKB-SubCell"/>
</dbReference>
<feature type="repeat" description="Solcar" evidence="9">
    <location>
        <begin position="174"/>
        <end position="260"/>
    </location>
</feature>
<dbReference type="OrthoDB" id="193856at2759"/>
<feature type="repeat" description="Solcar" evidence="9">
    <location>
        <begin position="28"/>
        <end position="113"/>
    </location>
</feature>
<dbReference type="EMBL" id="FMSP01000007">
    <property type="protein sequence ID" value="SCV71659.1"/>
    <property type="molecule type" value="Genomic_DNA"/>
</dbReference>